<reference evidence="2 3" key="1">
    <citation type="journal article" date="2016" name="Front. Microbiol.">
        <title>Genomic Resource of Rice Seed Associated Bacteria.</title>
        <authorList>
            <person name="Midha S."/>
            <person name="Bansal K."/>
            <person name="Sharma S."/>
            <person name="Kumar N."/>
            <person name="Patil P.P."/>
            <person name="Chaudhry V."/>
            <person name="Patil P.B."/>
        </authorList>
    </citation>
    <scope>NUCLEOTIDE SEQUENCE [LARGE SCALE GENOMIC DNA]</scope>
    <source>
        <strain evidence="2 3">NS365</strain>
    </source>
</reference>
<dbReference type="EMBL" id="LDQA01000013">
    <property type="protein sequence ID" value="KTR07022.1"/>
    <property type="molecule type" value="Genomic_DNA"/>
</dbReference>
<evidence type="ECO:0000313" key="3">
    <source>
        <dbReference type="Proteomes" id="UP000078529"/>
    </source>
</evidence>
<comment type="caution">
    <text evidence="2">The sequence shown here is derived from an EMBL/GenBank/DDBJ whole genome shotgun (WGS) entry which is preliminary data.</text>
</comment>
<evidence type="ECO:0000256" key="1">
    <source>
        <dbReference type="SAM" id="MobiDB-lite"/>
    </source>
</evidence>
<evidence type="ECO:0000313" key="2">
    <source>
        <dbReference type="EMBL" id="KTR07022.1"/>
    </source>
</evidence>
<proteinExistence type="predicted"/>
<dbReference type="Proteomes" id="UP000078529">
    <property type="component" value="Unassembled WGS sequence"/>
</dbReference>
<keyword evidence="3" id="KW-1185">Reference proteome</keyword>
<protein>
    <submittedName>
        <fullName evidence="2">Uncharacterized protein</fullName>
    </submittedName>
</protein>
<sequence length="216" mass="24252">MFGSCYDTERFVWLTRERGPIGPRCDAWIEDALRARRIGLYACEQRAIDASDPAILQAALGMGAERMASVLALATDADGRVRLNELGSLLPHLRFLLERWLKEGSIPLRDVVEHMHPTAGRDDDPEAAGRLATQMLAALGQALARTEMVPERRRFEVARRPRYAGRQSVGSRRECAPGKSTGRHNRASLVWPPDWQRPPRFFARSSRCDTERASSS</sequence>
<organism evidence="2 3">
    <name type="scientific">Aureimonas ureilytica</name>
    <dbReference type="NCBI Taxonomy" id="401562"/>
    <lineage>
        <taxon>Bacteria</taxon>
        <taxon>Pseudomonadati</taxon>
        <taxon>Pseudomonadota</taxon>
        <taxon>Alphaproteobacteria</taxon>
        <taxon>Hyphomicrobiales</taxon>
        <taxon>Aurantimonadaceae</taxon>
        <taxon>Aureimonas</taxon>
    </lineage>
</organism>
<dbReference type="RefSeq" id="WP_058599195.1">
    <property type="nucleotide sequence ID" value="NZ_LDQA01000013.1"/>
</dbReference>
<accession>A0A175RVW9</accession>
<dbReference type="PATRIC" id="fig|401562.4.peg.612"/>
<gene>
    <name evidence="2" type="ORF">NS365_05040</name>
</gene>
<feature type="region of interest" description="Disordered" evidence="1">
    <location>
        <begin position="162"/>
        <end position="192"/>
    </location>
</feature>
<dbReference type="AlphaFoldDB" id="A0A175RVW9"/>
<name>A0A175RVW9_9HYPH</name>